<feature type="region of interest" description="Disordered" evidence="1">
    <location>
        <begin position="82"/>
        <end position="101"/>
    </location>
</feature>
<reference evidence="2" key="1">
    <citation type="journal article" date="2021" name="Proc. Natl. Acad. Sci. U.S.A.">
        <title>A Catalog of Tens of Thousands of Viruses from Human Metagenomes Reveals Hidden Associations with Chronic Diseases.</title>
        <authorList>
            <person name="Tisza M.J."/>
            <person name="Buck C.B."/>
        </authorList>
    </citation>
    <scope>NUCLEOTIDE SEQUENCE</scope>
    <source>
        <strain evidence="2">CtuYn2</strain>
    </source>
</reference>
<organism evidence="2">
    <name type="scientific">Myoviridae sp. ctuYn2</name>
    <dbReference type="NCBI Taxonomy" id="2823533"/>
    <lineage>
        <taxon>Viruses</taxon>
        <taxon>Duplodnaviria</taxon>
        <taxon>Heunggongvirae</taxon>
        <taxon>Uroviricota</taxon>
        <taxon>Caudoviricetes</taxon>
    </lineage>
</organism>
<evidence type="ECO:0000256" key="1">
    <source>
        <dbReference type="SAM" id="MobiDB-lite"/>
    </source>
</evidence>
<protein>
    <submittedName>
        <fullName evidence="2">Uncharacterized protein</fullName>
    </submittedName>
</protein>
<dbReference type="EMBL" id="BK014658">
    <property type="protein sequence ID" value="DAD66340.1"/>
    <property type="molecule type" value="Genomic_DNA"/>
</dbReference>
<evidence type="ECO:0000313" key="2">
    <source>
        <dbReference type="EMBL" id="DAD66340.1"/>
    </source>
</evidence>
<accession>A0A8S5L8T5</accession>
<sequence>MDEEFLSRARQSLFNKAEVSEALAKRAMEEARALSKGKAIPKPSLMDLAMFRLKLLLKIEPTQLDQILANEALREAAAIKNDDGSGGIIKSGQRKSELNQI</sequence>
<name>A0A8S5L8T5_9CAUD</name>
<proteinExistence type="predicted"/>